<accession>A0A9D9EIY1</accession>
<organism evidence="2 3">
    <name type="scientific">Candidatus Cryptobacteroides merdigallinarum</name>
    <dbReference type="NCBI Taxonomy" id="2840770"/>
    <lineage>
        <taxon>Bacteria</taxon>
        <taxon>Pseudomonadati</taxon>
        <taxon>Bacteroidota</taxon>
        <taxon>Bacteroidia</taxon>
        <taxon>Bacteroidales</taxon>
        <taxon>Candidatus Cryptobacteroides</taxon>
    </lineage>
</organism>
<gene>
    <name evidence="2" type="ORF">IAC29_05570</name>
</gene>
<dbReference type="EMBL" id="JADIMQ010000079">
    <property type="protein sequence ID" value="MBO8448722.1"/>
    <property type="molecule type" value="Genomic_DNA"/>
</dbReference>
<dbReference type="PANTHER" id="PTHR41339:SF1">
    <property type="entry name" value="SECRETED PROTEIN"/>
    <property type="match status" value="1"/>
</dbReference>
<evidence type="ECO:0008006" key="4">
    <source>
        <dbReference type="Google" id="ProtNLM"/>
    </source>
</evidence>
<evidence type="ECO:0000313" key="3">
    <source>
        <dbReference type="Proteomes" id="UP000810252"/>
    </source>
</evidence>
<reference evidence="2" key="2">
    <citation type="journal article" date="2021" name="PeerJ">
        <title>Extensive microbial diversity within the chicken gut microbiome revealed by metagenomics and culture.</title>
        <authorList>
            <person name="Gilroy R."/>
            <person name="Ravi A."/>
            <person name="Getino M."/>
            <person name="Pursley I."/>
            <person name="Horton D.L."/>
            <person name="Alikhan N.F."/>
            <person name="Baker D."/>
            <person name="Gharbi K."/>
            <person name="Hall N."/>
            <person name="Watson M."/>
            <person name="Adriaenssens E.M."/>
            <person name="Foster-Nyarko E."/>
            <person name="Jarju S."/>
            <person name="Secka A."/>
            <person name="Antonio M."/>
            <person name="Oren A."/>
            <person name="Chaudhuri R.R."/>
            <person name="La Ragione R."/>
            <person name="Hildebrand F."/>
            <person name="Pallen M.J."/>
        </authorList>
    </citation>
    <scope>NUCLEOTIDE SEQUENCE</scope>
    <source>
        <strain evidence="2">20514</strain>
    </source>
</reference>
<feature type="chain" id="PRO_5038977041" description="Lipoprotein" evidence="1">
    <location>
        <begin position="25"/>
        <end position="396"/>
    </location>
</feature>
<keyword evidence="1" id="KW-0732">Signal</keyword>
<dbReference type="Proteomes" id="UP000810252">
    <property type="component" value="Unassembled WGS sequence"/>
</dbReference>
<reference evidence="2" key="1">
    <citation type="submission" date="2020-10" db="EMBL/GenBank/DDBJ databases">
        <authorList>
            <person name="Gilroy R."/>
        </authorList>
    </citation>
    <scope>NUCLEOTIDE SEQUENCE</scope>
    <source>
        <strain evidence="2">20514</strain>
    </source>
</reference>
<name>A0A9D9EIY1_9BACT</name>
<sequence>MKTIKFFMSAIAAVALTASFSSCQKDDSTTDEDPVEDITFESGATLSGRYNDNITLKAGDYTLSSSLQIEAPGVLTIEPGTTITAAANDNIIYILIEQGARIMAEGTAENPIVMTSKEDKSGAWGGLHICGRSHTNAGTGSSEIGNATYGGNTENDNSGVLKYLKIENSGYSLDEEHEANGISLYGVGSGTEISYVYVVNGSDDGIEFFGGSVNIDHCIVENCTDDSYDWTEGWNGTAEYIVAYQSVGECDCLMECDNNGSNEDAEPNSCPTISYATLVGMDHSTDEAKNFGVKFRAGTWVNLDHAIITGKTTAISLETQHTVDSFTGTDSESSITNTLISGAFASQFSDTYGADDFATGTGNSTNFTGSFTNGYVGQTDGCGAVPSDKDWTSWIR</sequence>
<comment type="caution">
    <text evidence="2">The sequence shown here is derived from an EMBL/GenBank/DDBJ whole genome shotgun (WGS) entry which is preliminary data.</text>
</comment>
<evidence type="ECO:0000256" key="1">
    <source>
        <dbReference type="SAM" id="SignalP"/>
    </source>
</evidence>
<dbReference type="AlphaFoldDB" id="A0A9D9EIY1"/>
<evidence type="ECO:0000313" key="2">
    <source>
        <dbReference type="EMBL" id="MBO8448722.1"/>
    </source>
</evidence>
<dbReference type="PANTHER" id="PTHR41339">
    <property type="entry name" value="LIPL48"/>
    <property type="match status" value="1"/>
</dbReference>
<feature type="signal peptide" evidence="1">
    <location>
        <begin position="1"/>
        <end position="24"/>
    </location>
</feature>
<dbReference type="SUPFAM" id="SSF51126">
    <property type="entry name" value="Pectin lyase-like"/>
    <property type="match status" value="1"/>
</dbReference>
<protein>
    <recommendedName>
        <fullName evidence="4">Lipoprotein</fullName>
    </recommendedName>
</protein>
<dbReference type="PROSITE" id="PS51257">
    <property type="entry name" value="PROKAR_LIPOPROTEIN"/>
    <property type="match status" value="1"/>
</dbReference>
<dbReference type="InterPro" id="IPR011050">
    <property type="entry name" value="Pectin_lyase_fold/virulence"/>
</dbReference>
<proteinExistence type="predicted"/>